<keyword evidence="3 4" id="KW-0067">ATP-binding</keyword>
<dbReference type="PROSITE" id="PS50975">
    <property type="entry name" value="ATP_GRASP"/>
    <property type="match status" value="1"/>
</dbReference>
<dbReference type="PANTHER" id="PTHR43585">
    <property type="entry name" value="FUMIPYRROLE BIOSYNTHESIS PROTEIN C"/>
    <property type="match status" value="1"/>
</dbReference>
<dbReference type="PANTHER" id="PTHR43585:SF2">
    <property type="entry name" value="ATP-GRASP ENZYME FSQD"/>
    <property type="match status" value="1"/>
</dbReference>
<dbReference type="InterPro" id="IPR052032">
    <property type="entry name" value="ATP-dep_AA_Ligase"/>
</dbReference>
<dbReference type="GO" id="GO:0016874">
    <property type="term" value="F:ligase activity"/>
    <property type="evidence" value="ECO:0007669"/>
    <property type="project" value="UniProtKB-KW"/>
</dbReference>
<reference evidence="6" key="1">
    <citation type="submission" date="2016-10" db="EMBL/GenBank/DDBJ databases">
        <title>Genome sequence of Streptomyces malaysiense MUSC 136.</title>
        <authorList>
            <person name="Lee L.-H."/>
            <person name="Ser H.-L."/>
        </authorList>
    </citation>
    <scope>NUCLEOTIDE SEQUENCE [LARGE SCALE GENOMIC DNA]</scope>
    <source>
        <strain evidence="6">MUSC 136</strain>
    </source>
</reference>
<comment type="caution">
    <text evidence="6">The sequence shown here is derived from an EMBL/GenBank/DDBJ whole genome shotgun (WGS) entry which is preliminary data.</text>
</comment>
<organism evidence="6 7">
    <name type="scientific">Streptomyces malaysiense</name>
    <dbReference type="NCBI Taxonomy" id="1428626"/>
    <lineage>
        <taxon>Bacteria</taxon>
        <taxon>Bacillati</taxon>
        <taxon>Actinomycetota</taxon>
        <taxon>Actinomycetes</taxon>
        <taxon>Kitasatosporales</taxon>
        <taxon>Streptomycetaceae</taxon>
        <taxon>Streptomyces</taxon>
    </lineage>
</organism>
<dbReference type="InterPro" id="IPR011761">
    <property type="entry name" value="ATP-grasp"/>
</dbReference>
<evidence type="ECO:0000313" key="6">
    <source>
        <dbReference type="EMBL" id="OIK25546.1"/>
    </source>
</evidence>
<dbReference type="GO" id="GO:0046872">
    <property type="term" value="F:metal ion binding"/>
    <property type="evidence" value="ECO:0007669"/>
    <property type="project" value="InterPro"/>
</dbReference>
<dbReference type="EMBL" id="LBDA02000051">
    <property type="protein sequence ID" value="OIK25546.1"/>
    <property type="molecule type" value="Genomic_DNA"/>
</dbReference>
<dbReference type="NCBIfam" id="NF005543">
    <property type="entry name" value="PRK07206.1"/>
    <property type="match status" value="1"/>
</dbReference>
<accession>A0A1J4PXW7</accession>
<proteinExistence type="predicted"/>
<evidence type="ECO:0000259" key="5">
    <source>
        <dbReference type="PROSITE" id="PS50975"/>
    </source>
</evidence>
<gene>
    <name evidence="6" type="ORF">VT52_021205</name>
</gene>
<evidence type="ECO:0000256" key="4">
    <source>
        <dbReference type="PROSITE-ProRule" id="PRU00409"/>
    </source>
</evidence>
<keyword evidence="2 4" id="KW-0547">Nucleotide-binding</keyword>
<name>A0A1J4PXW7_9ACTN</name>
<dbReference type="Gene3D" id="3.30.470.20">
    <property type="entry name" value="ATP-grasp fold, B domain"/>
    <property type="match status" value="1"/>
</dbReference>
<protein>
    <recommendedName>
        <fullName evidence="5">ATP-grasp domain-containing protein</fullName>
    </recommendedName>
</protein>
<keyword evidence="1" id="KW-0436">Ligase</keyword>
<dbReference type="AlphaFoldDB" id="A0A1J4PXW7"/>
<evidence type="ECO:0000256" key="1">
    <source>
        <dbReference type="ARBA" id="ARBA00022598"/>
    </source>
</evidence>
<evidence type="ECO:0000313" key="7">
    <source>
        <dbReference type="Proteomes" id="UP000034838"/>
    </source>
</evidence>
<evidence type="ECO:0000256" key="2">
    <source>
        <dbReference type="ARBA" id="ARBA00022741"/>
    </source>
</evidence>
<dbReference type="OrthoDB" id="24041at2"/>
<sequence>MSHPAPSRPVGVVVDGYSIGKFLPAALRRLGADVVHLQSTPEFLASVPPPDLGPYIANVVHGTGDWDRTVKELAAYAPVGVLPGQETGVPPADAVAERLGLPGNPAATSAVRRDKHRMIESLRAAGLRCARQLKSADAAEIVDWAERDAGYPVVVKPLSSASTDGVSICRSAEEIRTAAAAVLGAYDIFERRNAEVLAQSFLRGPEYIVDVVRGPGGGRHVCGVWRYEKTETGTKRIYDKDILLDPDSPEVPVLVDYVDRVLDALGIRFGAAHAEVVLTPEGPALVEVGARLNGDMVPAVHDTCMDGNQADLLALACVRPEEFQRRYAGRTMYRKHREALVVHGQTTREGIVEEIDEDVLARIAALRTVRLAVPRLRPGDRMRPTTDLLSSPLRVFLVGEHPEDLLADHRRIQGLQDGLFRLAEPAGAKR</sequence>
<dbReference type="Proteomes" id="UP000034838">
    <property type="component" value="Unassembled WGS sequence"/>
</dbReference>
<evidence type="ECO:0000256" key="3">
    <source>
        <dbReference type="ARBA" id="ARBA00022840"/>
    </source>
</evidence>
<dbReference type="RefSeq" id="WP_071387488.1">
    <property type="nucleotide sequence ID" value="NZ_LBDA02000051.1"/>
</dbReference>
<dbReference type="Pfam" id="PF13535">
    <property type="entry name" value="ATP-grasp_4"/>
    <property type="match status" value="1"/>
</dbReference>
<dbReference type="SUPFAM" id="SSF56059">
    <property type="entry name" value="Glutathione synthetase ATP-binding domain-like"/>
    <property type="match status" value="1"/>
</dbReference>
<feature type="domain" description="ATP-grasp" evidence="5">
    <location>
        <begin position="119"/>
        <end position="318"/>
    </location>
</feature>
<keyword evidence="7" id="KW-1185">Reference proteome</keyword>
<dbReference type="GO" id="GO:0005524">
    <property type="term" value="F:ATP binding"/>
    <property type="evidence" value="ECO:0007669"/>
    <property type="project" value="UniProtKB-UniRule"/>
</dbReference>